<proteinExistence type="predicted"/>
<feature type="compositionally biased region" description="Low complexity" evidence="1">
    <location>
        <begin position="26"/>
        <end position="72"/>
    </location>
</feature>
<feature type="domain" description="DUF4232" evidence="3">
    <location>
        <begin position="101"/>
        <end position="223"/>
    </location>
</feature>
<sequence>MRMRKISVLTLVAVAAGLSLTACSSDADANGGSAPASSAAADSQGGSSAGSAAGSAEAAGNASDSASSSGSRSGSGAGAASGSAASSRSGSSHSGTAGNACRTANLSFTTSGGMAEGELIVNLKNTGSGPCTMHGFPSVDLKGRDGTVSADRSKLAAPDVHLAPGQETRFTLHYPPNHTGGSGVTFTSLIVTPPNETHSHTLPQSINLPADDNSGPGITVDPIGTGK</sequence>
<dbReference type="Proteomes" id="UP000603708">
    <property type="component" value="Unassembled WGS sequence"/>
</dbReference>
<evidence type="ECO:0000259" key="3">
    <source>
        <dbReference type="Pfam" id="PF14016"/>
    </source>
</evidence>
<evidence type="ECO:0000256" key="2">
    <source>
        <dbReference type="SAM" id="SignalP"/>
    </source>
</evidence>
<accession>A0A919KQS9</accession>
<feature type="compositionally biased region" description="Polar residues" evidence="1">
    <location>
        <begin position="194"/>
        <end position="207"/>
    </location>
</feature>
<dbReference type="InterPro" id="IPR025326">
    <property type="entry name" value="DUF4232"/>
</dbReference>
<gene>
    <name evidence="4" type="ORF">GCM10018793_02490</name>
</gene>
<name>A0A919KQS9_9ACTN</name>
<feature type="region of interest" description="Disordered" evidence="1">
    <location>
        <begin position="26"/>
        <end position="99"/>
    </location>
</feature>
<protein>
    <recommendedName>
        <fullName evidence="3">DUF4232 domain-containing protein</fullName>
    </recommendedName>
</protein>
<organism evidence="4 5">
    <name type="scientific">Streptomyces sulfonofaciens</name>
    <dbReference type="NCBI Taxonomy" id="68272"/>
    <lineage>
        <taxon>Bacteria</taxon>
        <taxon>Bacillati</taxon>
        <taxon>Actinomycetota</taxon>
        <taxon>Actinomycetes</taxon>
        <taxon>Kitasatosporales</taxon>
        <taxon>Streptomycetaceae</taxon>
        <taxon>Streptomyces</taxon>
    </lineage>
</organism>
<feature type="chain" id="PRO_5039498432" description="DUF4232 domain-containing protein" evidence="2">
    <location>
        <begin position="25"/>
        <end position="227"/>
    </location>
</feature>
<evidence type="ECO:0000313" key="5">
    <source>
        <dbReference type="Proteomes" id="UP000603708"/>
    </source>
</evidence>
<dbReference type="EMBL" id="BNCD01000001">
    <property type="protein sequence ID" value="GHH69685.1"/>
    <property type="molecule type" value="Genomic_DNA"/>
</dbReference>
<keyword evidence="2" id="KW-0732">Signal</keyword>
<feature type="compositionally biased region" description="Low complexity" evidence="1">
    <location>
        <begin position="80"/>
        <end position="98"/>
    </location>
</feature>
<dbReference type="Pfam" id="PF14016">
    <property type="entry name" value="DUF4232"/>
    <property type="match status" value="1"/>
</dbReference>
<feature type="signal peptide" evidence="2">
    <location>
        <begin position="1"/>
        <end position="24"/>
    </location>
</feature>
<comment type="caution">
    <text evidence="4">The sequence shown here is derived from an EMBL/GenBank/DDBJ whole genome shotgun (WGS) entry which is preliminary data.</text>
</comment>
<dbReference type="PROSITE" id="PS51257">
    <property type="entry name" value="PROKAR_LIPOPROTEIN"/>
    <property type="match status" value="1"/>
</dbReference>
<feature type="region of interest" description="Disordered" evidence="1">
    <location>
        <begin position="194"/>
        <end position="227"/>
    </location>
</feature>
<keyword evidence="5" id="KW-1185">Reference proteome</keyword>
<reference evidence="4" key="2">
    <citation type="submission" date="2020-09" db="EMBL/GenBank/DDBJ databases">
        <authorList>
            <person name="Sun Q."/>
            <person name="Ohkuma M."/>
        </authorList>
    </citation>
    <scope>NUCLEOTIDE SEQUENCE</scope>
    <source>
        <strain evidence="4">JCM 5069</strain>
    </source>
</reference>
<evidence type="ECO:0000256" key="1">
    <source>
        <dbReference type="SAM" id="MobiDB-lite"/>
    </source>
</evidence>
<dbReference type="AlphaFoldDB" id="A0A919KQS9"/>
<reference evidence="4" key="1">
    <citation type="journal article" date="2014" name="Int. J. Syst. Evol. Microbiol.">
        <title>Complete genome sequence of Corynebacterium casei LMG S-19264T (=DSM 44701T), isolated from a smear-ripened cheese.</title>
        <authorList>
            <consortium name="US DOE Joint Genome Institute (JGI-PGF)"/>
            <person name="Walter F."/>
            <person name="Albersmeier A."/>
            <person name="Kalinowski J."/>
            <person name="Ruckert C."/>
        </authorList>
    </citation>
    <scope>NUCLEOTIDE SEQUENCE</scope>
    <source>
        <strain evidence="4">JCM 5069</strain>
    </source>
</reference>
<evidence type="ECO:0000313" key="4">
    <source>
        <dbReference type="EMBL" id="GHH69685.1"/>
    </source>
</evidence>